<accession>A0ABQ3BLR2</accession>
<keyword evidence="3" id="KW-1185">Reference proteome</keyword>
<reference evidence="3" key="1">
    <citation type="journal article" date="2019" name="Int. J. Syst. Evol. Microbiol.">
        <title>The Global Catalogue of Microorganisms (GCM) 10K type strain sequencing project: providing services to taxonomists for standard genome sequencing and annotation.</title>
        <authorList>
            <consortium name="The Broad Institute Genomics Platform"/>
            <consortium name="The Broad Institute Genome Sequencing Center for Infectious Disease"/>
            <person name="Wu L."/>
            <person name="Ma J."/>
        </authorList>
    </citation>
    <scope>NUCLEOTIDE SEQUENCE [LARGE SCALE GENOMIC DNA]</scope>
    <source>
        <strain evidence="3">JCM 4602</strain>
    </source>
</reference>
<dbReference type="Proteomes" id="UP000624183">
    <property type="component" value="Unassembled WGS sequence"/>
</dbReference>
<dbReference type="EMBL" id="BMUW01000004">
    <property type="protein sequence ID" value="GGZ51108.1"/>
    <property type="molecule type" value="Genomic_DNA"/>
</dbReference>
<evidence type="ECO:0000256" key="1">
    <source>
        <dbReference type="SAM" id="MobiDB-lite"/>
    </source>
</evidence>
<feature type="compositionally biased region" description="Polar residues" evidence="1">
    <location>
        <begin position="98"/>
        <end position="108"/>
    </location>
</feature>
<feature type="compositionally biased region" description="Gly residues" evidence="1">
    <location>
        <begin position="37"/>
        <end position="50"/>
    </location>
</feature>
<protein>
    <submittedName>
        <fullName evidence="2">Uncharacterized protein</fullName>
    </submittedName>
</protein>
<evidence type="ECO:0000313" key="2">
    <source>
        <dbReference type="EMBL" id="GGZ51108.1"/>
    </source>
</evidence>
<feature type="region of interest" description="Disordered" evidence="1">
    <location>
        <begin position="83"/>
        <end position="117"/>
    </location>
</feature>
<feature type="region of interest" description="Disordered" evidence="1">
    <location>
        <begin position="15"/>
        <end position="50"/>
    </location>
</feature>
<organism evidence="2 3">
    <name type="scientific">Streptomyces rubiginosohelvolus</name>
    <dbReference type="NCBI Taxonomy" id="67362"/>
    <lineage>
        <taxon>Bacteria</taxon>
        <taxon>Bacillati</taxon>
        <taxon>Actinomycetota</taxon>
        <taxon>Actinomycetes</taxon>
        <taxon>Kitasatosporales</taxon>
        <taxon>Streptomycetaceae</taxon>
        <taxon>Streptomyces</taxon>
    </lineage>
</organism>
<evidence type="ECO:0000313" key="3">
    <source>
        <dbReference type="Proteomes" id="UP000624183"/>
    </source>
</evidence>
<proteinExistence type="predicted"/>
<sequence length="117" mass="11925">MATWVQASSPIRDSARAATTWYGVESPAMPRPVTEGSGTGDEGVGDKGVGGVVTGWSAGMAPGMSRAAAGRFNACGQASFPPPAELLSWSESIPPRSPSITTQLSTGLTPYGPPTHH</sequence>
<comment type="caution">
    <text evidence="2">The sequence shown here is derived from an EMBL/GenBank/DDBJ whole genome shotgun (WGS) entry which is preliminary data.</text>
</comment>
<gene>
    <name evidence="2" type="ORF">GCM10010328_27170</name>
</gene>
<name>A0ABQ3BLR2_9ACTN</name>